<dbReference type="RefSeq" id="WP_155357944.1">
    <property type="nucleotide sequence ID" value="NZ_BAAAHL010000071.1"/>
</dbReference>
<accession>A0A5M3WW74</accession>
<dbReference type="Gene3D" id="3.40.50.300">
    <property type="entry name" value="P-loop containing nucleotide triphosphate hydrolases"/>
    <property type="match status" value="1"/>
</dbReference>
<dbReference type="SUPFAM" id="SSF46785">
    <property type="entry name" value="Winged helix' DNA-binding domain"/>
    <property type="match status" value="1"/>
</dbReference>
<dbReference type="AlphaFoldDB" id="A0A5M3WW74"/>
<evidence type="ECO:0000313" key="2">
    <source>
        <dbReference type="Proteomes" id="UP000331127"/>
    </source>
</evidence>
<dbReference type="InterPro" id="IPR027417">
    <property type="entry name" value="P-loop_NTPase"/>
</dbReference>
<reference evidence="1 2" key="1">
    <citation type="submission" date="2019-10" db="EMBL/GenBank/DDBJ databases">
        <title>Whole genome shotgun sequence of Acrocarpospora macrocephala NBRC 16266.</title>
        <authorList>
            <person name="Ichikawa N."/>
            <person name="Kimura A."/>
            <person name="Kitahashi Y."/>
            <person name="Komaki H."/>
            <person name="Oguchi A."/>
        </authorList>
    </citation>
    <scope>NUCLEOTIDE SEQUENCE [LARGE SCALE GENOMIC DNA]</scope>
    <source>
        <strain evidence="1 2">NBRC 16266</strain>
    </source>
</reference>
<sequence>MRKPPDMFDRDREWAALVRFASDEQPGATLGVVSGRRRQGKSFLLESLCQEAGGFYFSAQEATDAESLASLGAALTRYLDPVVPFVLPNWATAIDALLRIGRDRAIPVVIDEFPYLARAHPALPSIIQGAYAPRRAERVESRTRLLLCGSAMSFMGRLLSGNAPLRGRASLDLPVDTLDYRLARRFWEIEDVRLAALVHAVVGGTPAYRTEMIRYDRPRDLGDFDDWVVRAVLSPGSPMFLEARYLLAEEPDLRDGAMYHSVLAAIAEGNNGRGGIAGYVGRKSGDLSHPLTVLEDAGLIVRETDAFRGNRTNFRIKEPLLTFYHTIMRPFWPQLMRATATDRIWQRATQRFTSNVLGPHFERLCRDWTLHFAEDRFGGWPVEVTAGTVNDPANRTTHELDVVAIGHADGAKPPLLAIGEAKWGDTMGIAHLDRLRHIRDLLPHNARYDTTQTRLICFSATGFTDDLVRSGDNGEVDLVTLSDLYEDR</sequence>
<proteinExistence type="predicted"/>
<dbReference type="SUPFAM" id="SSF52540">
    <property type="entry name" value="P-loop containing nucleoside triphosphate hydrolases"/>
    <property type="match status" value="1"/>
</dbReference>
<organism evidence="1 2">
    <name type="scientific">Acrocarpospora macrocephala</name>
    <dbReference type="NCBI Taxonomy" id="150177"/>
    <lineage>
        <taxon>Bacteria</taxon>
        <taxon>Bacillati</taxon>
        <taxon>Actinomycetota</taxon>
        <taxon>Actinomycetes</taxon>
        <taxon>Streptosporangiales</taxon>
        <taxon>Streptosporangiaceae</taxon>
        <taxon>Acrocarpospora</taxon>
    </lineage>
</organism>
<keyword evidence="2" id="KW-1185">Reference proteome</keyword>
<gene>
    <name evidence="1" type="ORF">Amac_062430</name>
</gene>
<name>A0A5M3WW74_9ACTN</name>
<protein>
    <submittedName>
        <fullName evidence="1">ATPase AAA</fullName>
    </submittedName>
</protein>
<dbReference type="OrthoDB" id="9813134at2"/>
<dbReference type="InterPro" id="IPR036390">
    <property type="entry name" value="WH_DNA-bd_sf"/>
</dbReference>
<dbReference type="PANTHER" id="PTHR34704:SF1">
    <property type="entry name" value="ATPASE"/>
    <property type="match status" value="1"/>
</dbReference>
<dbReference type="PANTHER" id="PTHR34704">
    <property type="entry name" value="ATPASE"/>
    <property type="match status" value="1"/>
</dbReference>
<dbReference type="EMBL" id="BLAE01000037">
    <property type="protein sequence ID" value="GES12646.1"/>
    <property type="molecule type" value="Genomic_DNA"/>
</dbReference>
<evidence type="ECO:0000313" key="1">
    <source>
        <dbReference type="EMBL" id="GES12646.1"/>
    </source>
</evidence>
<comment type="caution">
    <text evidence="1">The sequence shown here is derived from an EMBL/GenBank/DDBJ whole genome shotgun (WGS) entry which is preliminary data.</text>
</comment>
<dbReference type="Proteomes" id="UP000331127">
    <property type="component" value="Unassembled WGS sequence"/>
</dbReference>